<evidence type="ECO:0000313" key="2">
    <source>
        <dbReference type="EMBL" id="KAL1005983.1"/>
    </source>
</evidence>
<evidence type="ECO:0008006" key="4">
    <source>
        <dbReference type="Google" id="ProtNLM"/>
    </source>
</evidence>
<feature type="compositionally biased region" description="Basic residues" evidence="1">
    <location>
        <begin position="137"/>
        <end position="147"/>
    </location>
</feature>
<dbReference type="Proteomes" id="UP001557470">
    <property type="component" value="Unassembled WGS sequence"/>
</dbReference>
<proteinExistence type="predicted"/>
<dbReference type="EMBL" id="JAGEUA010000002">
    <property type="protein sequence ID" value="KAL1005983.1"/>
    <property type="molecule type" value="Genomic_DNA"/>
</dbReference>
<organism evidence="2 3">
    <name type="scientific">Umbra pygmaea</name>
    <name type="common">Eastern mudminnow</name>
    <dbReference type="NCBI Taxonomy" id="75934"/>
    <lineage>
        <taxon>Eukaryota</taxon>
        <taxon>Metazoa</taxon>
        <taxon>Chordata</taxon>
        <taxon>Craniata</taxon>
        <taxon>Vertebrata</taxon>
        <taxon>Euteleostomi</taxon>
        <taxon>Actinopterygii</taxon>
        <taxon>Neopterygii</taxon>
        <taxon>Teleostei</taxon>
        <taxon>Protacanthopterygii</taxon>
        <taxon>Esociformes</taxon>
        <taxon>Umbridae</taxon>
        <taxon>Umbra</taxon>
    </lineage>
</organism>
<evidence type="ECO:0000313" key="3">
    <source>
        <dbReference type="Proteomes" id="UP001557470"/>
    </source>
</evidence>
<name>A0ABD0XAI5_UMBPY</name>
<gene>
    <name evidence="2" type="ORF">UPYG_G00066430</name>
</gene>
<reference evidence="2 3" key="1">
    <citation type="submission" date="2024-06" db="EMBL/GenBank/DDBJ databases">
        <authorList>
            <person name="Pan Q."/>
            <person name="Wen M."/>
            <person name="Jouanno E."/>
            <person name="Zahm M."/>
            <person name="Klopp C."/>
            <person name="Cabau C."/>
            <person name="Louis A."/>
            <person name="Berthelot C."/>
            <person name="Parey E."/>
            <person name="Roest Crollius H."/>
            <person name="Montfort J."/>
            <person name="Robinson-Rechavi M."/>
            <person name="Bouchez O."/>
            <person name="Lampietro C."/>
            <person name="Lopez Roques C."/>
            <person name="Donnadieu C."/>
            <person name="Postlethwait J."/>
            <person name="Bobe J."/>
            <person name="Verreycken H."/>
            <person name="Guiguen Y."/>
        </authorList>
    </citation>
    <scope>NUCLEOTIDE SEQUENCE [LARGE SCALE GENOMIC DNA]</scope>
    <source>
        <strain evidence="2">Up_M1</strain>
        <tissue evidence="2">Testis</tissue>
    </source>
</reference>
<protein>
    <recommendedName>
        <fullName evidence="4">PDZ domain-containing protein</fullName>
    </recommendedName>
</protein>
<keyword evidence="3" id="KW-1185">Reference proteome</keyword>
<evidence type="ECO:0000256" key="1">
    <source>
        <dbReference type="SAM" id="MobiDB-lite"/>
    </source>
</evidence>
<sequence length="187" mass="20911">MEHKLGRRRTGSLSEGLMLEELQEGGLVVSSVIGDTSTSQRLKKGDELVGATINFDTLSKKDVLKILKLMDDNGYDDKVQVLTKSNLNRSMVNLDSIKAPNEMLNDSYKRLYNSKIKRFMKDDSPGQHASNEQGKSKGPRALKSKAKVKGDLQFPVHSTDFPVVETHKTDMSIRLRTKLTSKDMVLT</sequence>
<comment type="caution">
    <text evidence="2">The sequence shown here is derived from an EMBL/GenBank/DDBJ whole genome shotgun (WGS) entry which is preliminary data.</text>
</comment>
<accession>A0ABD0XAI5</accession>
<feature type="region of interest" description="Disordered" evidence="1">
    <location>
        <begin position="121"/>
        <end position="149"/>
    </location>
</feature>
<dbReference type="AlphaFoldDB" id="A0ABD0XAI5"/>